<comment type="caution">
    <text evidence="6">The sequence shown here is derived from an EMBL/GenBank/DDBJ whole genome shotgun (WGS) entry which is preliminary data.</text>
</comment>
<evidence type="ECO:0000313" key="7">
    <source>
        <dbReference type="Proteomes" id="UP000297703"/>
    </source>
</evidence>
<keyword evidence="2 5" id="KW-0175">Coiled coil</keyword>
<evidence type="ECO:0000256" key="2">
    <source>
        <dbReference type="ARBA" id="ARBA00023054"/>
    </source>
</evidence>
<sequence length="290" mass="32502">MKPLGIHPTKVGNPGASSARAVPQLCCRGKGQALHSGPGTDTPSIVSSAFPGLPKRVPLEANLLLIHLAQEGRFPTQEAGAYYRCLFSVLTMTCTIEKILTDAKTLLERLKDHDNAAESLIDQSTVLHKRVAAMKEIGTSLSEKYQEDATDLKDISKYKPHILLSQENTQIRDLQQENRELRISLEEHQDALELIMSKYRKQMLHLIMGRKDVDAEPVLKVHEAHSLEIESHVDRICEMGEAMRKAVQMDDDQFCKIQEKLAQLEPKCRFCSLKIKSCGSCYPSAKKLSR</sequence>
<reference evidence="6 7" key="2">
    <citation type="submission" date="2019-04" db="EMBL/GenBank/DDBJ databases">
        <title>The genome sequence of big-headed turtle.</title>
        <authorList>
            <person name="Gong S."/>
        </authorList>
    </citation>
    <scope>NUCLEOTIDE SEQUENCE [LARGE SCALE GENOMIC DNA]</scope>
    <source>
        <strain evidence="6">DO16091913</strain>
        <tissue evidence="6">Muscle</tissue>
    </source>
</reference>
<gene>
    <name evidence="6" type="ORF">DR999_PMT19481</name>
</gene>
<evidence type="ECO:0000313" key="6">
    <source>
        <dbReference type="EMBL" id="TFJ98596.1"/>
    </source>
</evidence>
<dbReference type="Pfam" id="PF05769">
    <property type="entry name" value="SIKE"/>
    <property type="match status" value="1"/>
</dbReference>
<dbReference type="PANTHER" id="PTHR12186:SF4">
    <property type="entry name" value="SUPPRESSOR OF IKBKE 1"/>
    <property type="match status" value="1"/>
</dbReference>
<protein>
    <recommendedName>
        <fullName evidence="3">Suppressor of IKBKE 1</fullName>
    </recommendedName>
    <alternativeName>
        <fullName evidence="4">Suppressor of IKK-epsilon</fullName>
    </alternativeName>
</protein>
<evidence type="ECO:0000256" key="1">
    <source>
        <dbReference type="ARBA" id="ARBA00005537"/>
    </source>
</evidence>
<organism evidence="6 7">
    <name type="scientific">Platysternon megacephalum</name>
    <name type="common">big-headed turtle</name>
    <dbReference type="NCBI Taxonomy" id="55544"/>
    <lineage>
        <taxon>Eukaryota</taxon>
        <taxon>Metazoa</taxon>
        <taxon>Chordata</taxon>
        <taxon>Craniata</taxon>
        <taxon>Vertebrata</taxon>
        <taxon>Euteleostomi</taxon>
        <taxon>Archelosauria</taxon>
        <taxon>Testudinata</taxon>
        <taxon>Testudines</taxon>
        <taxon>Cryptodira</taxon>
        <taxon>Durocryptodira</taxon>
        <taxon>Testudinoidea</taxon>
        <taxon>Platysternidae</taxon>
        <taxon>Platysternon</taxon>
    </lineage>
</organism>
<evidence type="ECO:0000256" key="4">
    <source>
        <dbReference type="ARBA" id="ARBA00042344"/>
    </source>
</evidence>
<keyword evidence="7" id="KW-1185">Reference proteome</keyword>
<dbReference type="PANTHER" id="PTHR12186">
    <property type="entry name" value="SIKE FAMILY MEMBER"/>
    <property type="match status" value="1"/>
</dbReference>
<comment type="similarity">
    <text evidence="1">Belongs to the SIKE family.</text>
</comment>
<feature type="coiled-coil region" evidence="5">
    <location>
        <begin position="164"/>
        <end position="191"/>
    </location>
</feature>
<dbReference type="Proteomes" id="UP000297703">
    <property type="component" value="Unassembled WGS sequence"/>
</dbReference>
<evidence type="ECO:0000256" key="3">
    <source>
        <dbReference type="ARBA" id="ARBA00041003"/>
    </source>
</evidence>
<evidence type="ECO:0000256" key="5">
    <source>
        <dbReference type="SAM" id="Coils"/>
    </source>
</evidence>
<dbReference type="OrthoDB" id="21214at2759"/>
<dbReference type="AlphaFoldDB" id="A0A4D9DN01"/>
<proteinExistence type="inferred from homology"/>
<dbReference type="STRING" id="55544.A0A4D9DN01"/>
<reference evidence="6 7" key="1">
    <citation type="submission" date="2019-04" db="EMBL/GenBank/DDBJ databases">
        <title>Draft genome of the big-headed turtle Platysternon megacephalum.</title>
        <authorList>
            <person name="Gong S."/>
        </authorList>
    </citation>
    <scope>NUCLEOTIDE SEQUENCE [LARGE SCALE GENOMIC DNA]</scope>
    <source>
        <strain evidence="6">DO16091913</strain>
        <tissue evidence="6">Muscle</tissue>
    </source>
</reference>
<accession>A0A4D9DN01</accession>
<name>A0A4D9DN01_9SAUR</name>
<dbReference type="EMBL" id="QXTE01000384">
    <property type="protein sequence ID" value="TFJ98596.1"/>
    <property type="molecule type" value="Genomic_DNA"/>
</dbReference>
<dbReference type="InterPro" id="IPR008555">
    <property type="entry name" value="SIKE"/>
</dbReference>